<dbReference type="SUPFAM" id="SSF47473">
    <property type="entry name" value="EF-hand"/>
    <property type="match status" value="1"/>
</dbReference>
<gene>
    <name evidence="3" type="ORF">FOL47_010008</name>
</gene>
<evidence type="ECO:0000313" key="3">
    <source>
        <dbReference type="EMBL" id="KAF4673860.1"/>
    </source>
</evidence>
<dbReference type="PROSITE" id="PS50222">
    <property type="entry name" value="EF_HAND_2"/>
    <property type="match status" value="1"/>
</dbReference>
<keyword evidence="4" id="KW-1185">Reference proteome</keyword>
<proteinExistence type="predicted"/>
<feature type="compositionally biased region" description="Basic and acidic residues" evidence="1">
    <location>
        <begin position="605"/>
        <end position="616"/>
    </location>
</feature>
<dbReference type="OrthoDB" id="431914at2759"/>
<dbReference type="GO" id="GO:0005509">
    <property type="term" value="F:calcium ion binding"/>
    <property type="evidence" value="ECO:0007669"/>
    <property type="project" value="InterPro"/>
</dbReference>
<feature type="region of interest" description="Disordered" evidence="1">
    <location>
        <begin position="654"/>
        <end position="696"/>
    </location>
</feature>
<comment type="caution">
    <text evidence="3">The sequence shown here is derived from an EMBL/GenBank/DDBJ whole genome shotgun (WGS) entry which is preliminary data.</text>
</comment>
<reference evidence="3 4" key="1">
    <citation type="submission" date="2020-04" db="EMBL/GenBank/DDBJ databases">
        <title>Perkinsus chesapeaki whole genome sequence.</title>
        <authorList>
            <person name="Bogema D.R."/>
        </authorList>
    </citation>
    <scope>NUCLEOTIDE SEQUENCE [LARGE SCALE GENOMIC DNA]</scope>
    <source>
        <strain evidence="3">ATCC PRA-425</strain>
    </source>
</reference>
<name>A0A7J6MRJ1_PERCH</name>
<organism evidence="3 4">
    <name type="scientific">Perkinsus chesapeaki</name>
    <name type="common">Clam parasite</name>
    <name type="synonym">Perkinsus andrewsi</name>
    <dbReference type="NCBI Taxonomy" id="330153"/>
    <lineage>
        <taxon>Eukaryota</taxon>
        <taxon>Sar</taxon>
        <taxon>Alveolata</taxon>
        <taxon>Perkinsozoa</taxon>
        <taxon>Perkinsea</taxon>
        <taxon>Perkinsida</taxon>
        <taxon>Perkinsidae</taxon>
        <taxon>Perkinsus</taxon>
    </lineage>
</organism>
<evidence type="ECO:0000259" key="2">
    <source>
        <dbReference type="PROSITE" id="PS50222"/>
    </source>
</evidence>
<evidence type="ECO:0000256" key="1">
    <source>
        <dbReference type="SAM" id="MobiDB-lite"/>
    </source>
</evidence>
<sequence length="753" mass="84106">MSSIPPPKTSRGDLLLKVNSLMDAARIHIALRRAETTEAELVRHLGLTARAAERCMKFLSRGNTNHHKRRVNTDELIAGLVWHCEVEPVSSRVMFLERAGIDPTAVVVGVAMLAGLNRIPASQEVIEETSTVEGYKNKMKVGLRMIGIDVKEEEDHEGMDTSNAEWIRVLCDESDGPRQEWIHRHPLVEMTSLISFGNRRVKLTDSSATAAFASSDTSASRMTPEQIEKLHYVFRLIDSDKSAFIKLGDYVNRMHKAAKADETKFLLHAHRYILSHVTEERLKAYVGFKDVLKILLPNWSEPAIDGLIKEYAAYYRKLEAERTAAQQEAAPGRSGILGVRARFQRLTAAQRAVNSFAGRRSRGSSPGMGASREGQEGVEISLERLMELRWLFGMIDNSNKGVVDLRQLRSFFSEALDDMADLDRVLVRLKGREALTKDASKVLFTCDDFIDMILPEGLVACAYPTPRSVKASSEQLWKSRHAKALSAMQIPEALKSTSGDVKDSSETKSPLDASKTSTEQHLPQIPPLPLPSTTSSSPDKSITPSDAGEVMLIYSFICQLFMGGQLSWCYYPNRKPPYPTQQEEKEEEEGYGSTRDGGSSSACNRNRDGPSLHDTRGSPGHRALTRDDAIPSLPIAPAQEGWSVAHSARDGVKYKEGDRAESGTPLTTARSAFTTPRSYRKKRYSERRERRKESSFQPNLAIIEDTEKRLQQIKFSRLSIDEILARTEDMSAMIKSSRVVVVQQKQQQQPYAP</sequence>
<feature type="compositionally biased region" description="Low complexity" evidence="1">
    <location>
        <begin position="531"/>
        <end position="543"/>
    </location>
</feature>
<feature type="region of interest" description="Disordered" evidence="1">
    <location>
        <begin position="578"/>
        <end position="626"/>
    </location>
</feature>
<dbReference type="InterPro" id="IPR002048">
    <property type="entry name" value="EF_hand_dom"/>
</dbReference>
<dbReference type="InterPro" id="IPR011992">
    <property type="entry name" value="EF-hand-dom_pair"/>
</dbReference>
<feature type="region of interest" description="Disordered" evidence="1">
    <location>
        <begin position="495"/>
        <end position="543"/>
    </location>
</feature>
<feature type="domain" description="EF-hand" evidence="2">
    <location>
        <begin position="225"/>
        <end position="260"/>
    </location>
</feature>
<dbReference type="EMBL" id="JAAPAO010000074">
    <property type="protein sequence ID" value="KAF4673860.1"/>
    <property type="molecule type" value="Genomic_DNA"/>
</dbReference>
<protein>
    <recommendedName>
        <fullName evidence="2">EF-hand domain-containing protein</fullName>
    </recommendedName>
</protein>
<dbReference type="AlphaFoldDB" id="A0A7J6MRJ1"/>
<evidence type="ECO:0000313" key="4">
    <source>
        <dbReference type="Proteomes" id="UP000591131"/>
    </source>
</evidence>
<feature type="compositionally biased region" description="Polar residues" evidence="1">
    <location>
        <begin position="664"/>
        <end position="676"/>
    </location>
</feature>
<dbReference type="Proteomes" id="UP000591131">
    <property type="component" value="Unassembled WGS sequence"/>
</dbReference>
<accession>A0A7J6MRJ1</accession>